<dbReference type="GO" id="GO:0005886">
    <property type="term" value="C:plasma membrane"/>
    <property type="evidence" value="ECO:0007669"/>
    <property type="project" value="TreeGrafter"/>
</dbReference>
<evidence type="ECO:0000256" key="1">
    <source>
        <dbReference type="SAM" id="Phobius"/>
    </source>
</evidence>
<sequence length="263" mass="29640">MQLHKNELNCTANIKSMYFILSKVLYILTLPFLWSFGLLVYAIVTKSAKRRYKLLIAGVALLYVFGNPLLLNLYARGWDEEPYNPGNRKFSCIILLGGFVSEDESGHGFLNDSKDRYTQATLLLKNKTASHLLMTGGNGNLNPSAFSEGAYVRELLHKQGFLDSAIFIESKARNTFENASLSHAIIKKAGLKPPYLLVTSAFHMKRAELIFKKEGLQVVGYPCDYKTLKSALSLYDFLPSSVNYDKWNLYIKELIGYVVAVLK</sequence>
<dbReference type="GO" id="GO:0000270">
    <property type="term" value="P:peptidoglycan metabolic process"/>
    <property type="evidence" value="ECO:0007669"/>
    <property type="project" value="TreeGrafter"/>
</dbReference>
<dbReference type="Gene3D" id="3.40.50.620">
    <property type="entry name" value="HUPs"/>
    <property type="match status" value="1"/>
</dbReference>
<feature type="transmembrane region" description="Helical" evidence="1">
    <location>
        <begin position="20"/>
        <end position="42"/>
    </location>
</feature>
<accession>A0A3E2NPK2</accession>
<evidence type="ECO:0000259" key="2">
    <source>
        <dbReference type="Pfam" id="PF02698"/>
    </source>
</evidence>
<dbReference type="InterPro" id="IPR003848">
    <property type="entry name" value="DUF218"/>
</dbReference>
<feature type="domain" description="DUF218" evidence="2">
    <location>
        <begin position="92"/>
        <end position="256"/>
    </location>
</feature>
<dbReference type="InterPro" id="IPR014729">
    <property type="entry name" value="Rossmann-like_a/b/a_fold"/>
</dbReference>
<dbReference type="EMBL" id="QWDE01000002">
    <property type="protein sequence ID" value="RFZ82918.1"/>
    <property type="molecule type" value="Genomic_DNA"/>
</dbReference>
<name>A0A3E2NPK2_9SPHI</name>
<dbReference type="InterPro" id="IPR051599">
    <property type="entry name" value="Cell_Envelope_Assoc"/>
</dbReference>
<keyword evidence="1" id="KW-0812">Transmembrane</keyword>
<dbReference type="OrthoDB" id="9782395at2"/>
<feature type="transmembrane region" description="Helical" evidence="1">
    <location>
        <begin position="54"/>
        <end position="75"/>
    </location>
</feature>
<dbReference type="Pfam" id="PF02698">
    <property type="entry name" value="DUF218"/>
    <property type="match status" value="1"/>
</dbReference>
<reference evidence="3 4" key="1">
    <citation type="submission" date="2018-08" db="EMBL/GenBank/DDBJ databases">
        <title>Mucilaginibacter terrae sp. nov., isolated from manganese diggings.</title>
        <authorList>
            <person name="Huang Y."/>
            <person name="Zhou Z."/>
        </authorList>
    </citation>
    <scope>NUCLEOTIDE SEQUENCE [LARGE SCALE GENOMIC DNA]</scope>
    <source>
        <strain evidence="3 4">ZH6</strain>
    </source>
</reference>
<protein>
    <submittedName>
        <fullName evidence="3">YdcF family protein</fullName>
    </submittedName>
</protein>
<evidence type="ECO:0000313" key="3">
    <source>
        <dbReference type="EMBL" id="RFZ82918.1"/>
    </source>
</evidence>
<dbReference type="Proteomes" id="UP000260823">
    <property type="component" value="Unassembled WGS sequence"/>
</dbReference>
<dbReference type="GO" id="GO:0043164">
    <property type="term" value="P:Gram-negative-bacterium-type cell wall biogenesis"/>
    <property type="evidence" value="ECO:0007669"/>
    <property type="project" value="TreeGrafter"/>
</dbReference>
<keyword evidence="1" id="KW-0472">Membrane</keyword>
<proteinExistence type="predicted"/>
<dbReference type="PANTHER" id="PTHR30336:SF4">
    <property type="entry name" value="ENVELOPE BIOGENESIS FACTOR ELYC"/>
    <property type="match status" value="1"/>
</dbReference>
<comment type="caution">
    <text evidence="3">The sequence shown here is derived from an EMBL/GenBank/DDBJ whole genome shotgun (WGS) entry which is preliminary data.</text>
</comment>
<dbReference type="PANTHER" id="PTHR30336">
    <property type="entry name" value="INNER MEMBRANE PROTEIN, PROBABLE PERMEASE"/>
    <property type="match status" value="1"/>
</dbReference>
<keyword evidence="1" id="KW-1133">Transmembrane helix</keyword>
<gene>
    <name evidence="3" type="ORF">DYU05_12220</name>
</gene>
<dbReference type="AlphaFoldDB" id="A0A3E2NPK2"/>
<organism evidence="3 4">
    <name type="scientific">Mucilaginibacter terrenus</name>
    <dbReference type="NCBI Taxonomy" id="2482727"/>
    <lineage>
        <taxon>Bacteria</taxon>
        <taxon>Pseudomonadati</taxon>
        <taxon>Bacteroidota</taxon>
        <taxon>Sphingobacteriia</taxon>
        <taxon>Sphingobacteriales</taxon>
        <taxon>Sphingobacteriaceae</taxon>
        <taxon>Mucilaginibacter</taxon>
    </lineage>
</organism>
<evidence type="ECO:0000313" key="4">
    <source>
        <dbReference type="Proteomes" id="UP000260823"/>
    </source>
</evidence>
<dbReference type="CDD" id="cd06259">
    <property type="entry name" value="YdcF-like"/>
    <property type="match status" value="1"/>
</dbReference>
<keyword evidence="4" id="KW-1185">Reference proteome</keyword>